<gene>
    <name evidence="1" type="ORF">IAC10_03450</name>
</gene>
<sequence>MWFSAMIKSLCDCISQIARYSQTKIENQEASSIIQDKEDLEKAGNYAEQIIEIAQKYKSSMSKKDQRKLKSLIKKFNKVD</sequence>
<evidence type="ECO:0000313" key="2">
    <source>
        <dbReference type="Proteomes" id="UP000823928"/>
    </source>
</evidence>
<comment type="caution">
    <text evidence="1">The sequence shown here is derived from an EMBL/GenBank/DDBJ whole genome shotgun (WGS) entry which is preliminary data.</text>
</comment>
<organism evidence="1 2">
    <name type="scientific">Candidatus Scatousia excrementigallinarum</name>
    <dbReference type="NCBI Taxonomy" id="2840935"/>
    <lineage>
        <taxon>Bacteria</taxon>
        <taxon>Candidatus Scatousia</taxon>
    </lineage>
</organism>
<name>A0A9D1EY62_9BACT</name>
<reference evidence="1" key="2">
    <citation type="journal article" date="2021" name="PeerJ">
        <title>Extensive microbial diversity within the chicken gut microbiome revealed by metagenomics and culture.</title>
        <authorList>
            <person name="Gilroy R."/>
            <person name="Ravi A."/>
            <person name="Getino M."/>
            <person name="Pursley I."/>
            <person name="Horton D.L."/>
            <person name="Alikhan N.F."/>
            <person name="Baker D."/>
            <person name="Gharbi K."/>
            <person name="Hall N."/>
            <person name="Watson M."/>
            <person name="Adriaenssens E.M."/>
            <person name="Foster-Nyarko E."/>
            <person name="Jarju S."/>
            <person name="Secka A."/>
            <person name="Antonio M."/>
            <person name="Oren A."/>
            <person name="Chaudhuri R.R."/>
            <person name="La Ragione R."/>
            <person name="Hildebrand F."/>
            <person name="Pallen M.J."/>
        </authorList>
    </citation>
    <scope>NUCLEOTIDE SEQUENCE</scope>
    <source>
        <strain evidence="1">6276</strain>
    </source>
</reference>
<evidence type="ECO:0000313" key="1">
    <source>
        <dbReference type="EMBL" id="HIS35670.1"/>
    </source>
</evidence>
<dbReference type="Proteomes" id="UP000823928">
    <property type="component" value="Unassembled WGS sequence"/>
</dbReference>
<reference evidence="1" key="1">
    <citation type="submission" date="2020-10" db="EMBL/GenBank/DDBJ databases">
        <authorList>
            <person name="Gilroy R."/>
        </authorList>
    </citation>
    <scope>NUCLEOTIDE SEQUENCE</scope>
    <source>
        <strain evidence="1">6276</strain>
    </source>
</reference>
<dbReference type="AlphaFoldDB" id="A0A9D1EY62"/>
<protein>
    <submittedName>
        <fullName evidence="1">Uncharacterized protein</fullName>
    </submittedName>
</protein>
<dbReference type="SUPFAM" id="SSF109755">
    <property type="entry name" value="PhoU-like"/>
    <property type="match status" value="1"/>
</dbReference>
<proteinExistence type="predicted"/>
<dbReference type="EMBL" id="DVIU01000075">
    <property type="protein sequence ID" value="HIS35670.1"/>
    <property type="molecule type" value="Genomic_DNA"/>
</dbReference>
<accession>A0A9D1EY62</accession>